<dbReference type="HOGENOM" id="CLU_033149_1_2_10"/>
<evidence type="ECO:0000313" key="3">
    <source>
        <dbReference type="EMBL" id="ERJ64137.1"/>
    </source>
</evidence>
<dbReference type="EMBL" id="AWUW01000138">
    <property type="protein sequence ID" value="ERJ64137.1"/>
    <property type="molecule type" value="Genomic_DNA"/>
</dbReference>
<feature type="compositionally biased region" description="Basic and acidic residues" evidence="1">
    <location>
        <begin position="399"/>
        <end position="426"/>
    </location>
</feature>
<organism evidence="3 4">
    <name type="scientific">Porphyromonas gingivalis F0570</name>
    <dbReference type="NCBI Taxonomy" id="1227271"/>
    <lineage>
        <taxon>Bacteria</taxon>
        <taxon>Pseudomonadati</taxon>
        <taxon>Bacteroidota</taxon>
        <taxon>Bacteroidia</taxon>
        <taxon>Bacteroidales</taxon>
        <taxon>Porphyromonadaceae</taxon>
        <taxon>Porphyromonas</taxon>
    </lineage>
</organism>
<dbReference type="PROSITE" id="PS51411">
    <property type="entry name" value="PSP1_C"/>
    <property type="match status" value="1"/>
</dbReference>
<reference evidence="3 4" key="1">
    <citation type="submission" date="2013-06" db="EMBL/GenBank/DDBJ databases">
        <authorList>
            <person name="Weinstock G."/>
            <person name="Sodergren E."/>
            <person name="Lobos E.A."/>
            <person name="Fulton L."/>
            <person name="Fulton R."/>
            <person name="Courtney L."/>
            <person name="Fronick C."/>
            <person name="O'Laughlin M."/>
            <person name="Godfrey J."/>
            <person name="Wilson R.M."/>
            <person name="Miner T."/>
            <person name="Farmer C."/>
            <person name="Delehaunty K."/>
            <person name="Cordes M."/>
            <person name="Minx P."/>
            <person name="Tomlinson C."/>
            <person name="Chen J."/>
            <person name="Wollam A."/>
            <person name="Pepin K.H."/>
            <person name="Bhonagiri V."/>
            <person name="Zhang X."/>
            <person name="Warren W."/>
            <person name="Mitreva M."/>
            <person name="Mardis E.R."/>
            <person name="Wilson R.K."/>
        </authorList>
    </citation>
    <scope>NUCLEOTIDE SEQUENCE [LARGE SCALE GENOMIC DNA]</scope>
    <source>
        <strain evidence="3 4">F0570</strain>
    </source>
</reference>
<dbReference type="InterPro" id="IPR007557">
    <property type="entry name" value="PSP1_C"/>
</dbReference>
<accession>A0A0E2M352</accession>
<feature type="domain" description="PSP1 C-terminal" evidence="2">
    <location>
        <begin position="107"/>
        <end position="192"/>
    </location>
</feature>
<dbReference type="AlphaFoldDB" id="A0A0E2M352"/>
<proteinExistence type="predicted"/>
<dbReference type="PANTHER" id="PTHR43830:SF3">
    <property type="entry name" value="PROTEIN PSP1"/>
    <property type="match status" value="1"/>
</dbReference>
<feature type="compositionally biased region" description="Low complexity" evidence="1">
    <location>
        <begin position="388"/>
        <end position="398"/>
    </location>
</feature>
<name>A0A0E2M352_PORGN</name>
<dbReference type="PANTHER" id="PTHR43830">
    <property type="entry name" value="PROTEIN PSP1"/>
    <property type="match status" value="1"/>
</dbReference>
<evidence type="ECO:0000313" key="4">
    <source>
        <dbReference type="Proteomes" id="UP000016630"/>
    </source>
</evidence>
<dbReference type="PATRIC" id="fig|1227271.3.peg.1777"/>
<dbReference type="GO" id="GO:0005737">
    <property type="term" value="C:cytoplasm"/>
    <property type="evidence" value="ECO:0007669"/>
    <property type="project" value="TreeGrafter"/>
</dbReference>
<feature type="region of interest" description="Disordered" evidence="1">
    <location>
        <begin position="355"/>
        <end position="470"/>
    </location>
</feature>
<feature type="compositionally biased region" description="Basic and acidic residues" evidence="1">
    <location>
        <begin position="459"/>
        <end position="470"/>
    </location>
</feature>
<dbReference type="Proteomes" id="UP000016630">
    <property type="component" value="Unassembled WGS sequence"/>
</dbReference>
<feature type="compositionally biased region" description="Basic and acidic residues" evidence="1">
    <location>
        <begin position="369"/>
        <end position="383"/>
    </location>
</feature>
<dbReference type="NCBIfam" id="NF041131">
    <property type="entry name" value="RicT_YaaT_fam"/>
    <property type="match status" value="1"/>
</dbReference>
<comment type="caution">
    <text evidence="3">The sequence shown here is derived from an EMBL/GenBank/DDBJ whole genome shotgun (WGS) entry which is preliminary data.</text>
</comment>
<evidence type="ECO:0000256" key="1">
    <source>
        <dbReference type="SAM" id="MobiDB-lite"/>
    </source>
</evidence>
<dbReference type="RefSeq" id="WP_021663115.1">
    <property type="nucleotide sequence ID" value="NZ_KI259218.1"/>
</dbReference>
<dbReference type="Pfam" id="PF04468">
    <property type="entry name" value="PSP1"/>
    <property type="match status" value="1"/>
</dbReference>
<evidence type="ECO:0000259" key="2">
    <source>
        <dbReference type="PROSITE" id="PS51411"/>
    </source>
</evidence>
<sequence length="470" mass="53660">MDYRLDNTTTSLTKDACKGCHSQPLSTYDWLNDIPDLPEDGGFVEVQFKNTRKGYYLNSEKIELHKGDVVAVEANPGHDIGTVTLTGKLVKLQMRKHRYNTNNGEPFKIYRIAKQGDLDKYCEAKAREYDTMIQSRQISAELNLDMKIGDVEYQGDGNKAIFYYIADERVDFRQLIRVLAETFHIRVEMKQIGARQEAGRIGGIGPCGRQLCCSAWKMNFVSVNTSAARYQDLALNPQKLTGLCAKLKCCLNYEVDAYVEARKKMPSPEIVLETKESAYHYFKADVFRREVSYSTVPNAPVNLTTISARRAFEVISQNKQGFKPVSLEYDDKKQSSGHELSDILTDNSLTRFDDALSRRRRRNGNGNRDFSDREKAGEPHRTPDSIQPTPRVRSSSRMPSREKSPRPEGGDRRENMRERSRGDARFARPYTNEGGSERMEGARRVVGSGRRPPRQSTPRQEDRQGERKEE</sequence>
<protein>
    <submittedName>
        <fullName evidence="3">PSP1 protein</fullName>
    </submittedName>
</protein>
<dbReference type="InterPro" id="IPR047767">
    <property type="entry name" value="PSP1-like"/>
</dbReference>
<gene>
    <name evidence="3" type="ORF">HMPREF1555_02024</name>
</gene>